<accession>A0A550BX88</accession>
<feature type="region of interest" description="Disordered" evidence="1">
    <location>
        <begin position="209"/>
        <end position="231"/>
    </location>
</feature>
<reference evidence="2 3" key="1">
    <citation type="journal article" date="2019" name="New Phytol.">
        <title>Comparative genomics reveals unique wood-decay strategies and fruiting body development in the Schizophyllaceae.</title>
        <authorList>
            <person name="Almasi E."/>
            <person name="Sahu N."/>
            <person name="Krizsan K."/>
            <person name="Balint B."/>
            <person name="Kovacs G.M."/>
            <person name="Kiss B."/>
            <person name="Cseklye J."/>
            <person name="Drula E."/>
            <person name="Henrissat B."/>
            <person name="Nagy I."/>
            <person name="Chovatia M."/>
            <person name="Adam C."/>
            <person name="LaButti K."/>
            <person name="Lipzen A."/>
            <person name="Riley R."/>
            <person name="Grigoriev I.V."/>
            <person name="Nagy L.G."/>
        </authorList>
    </citation>
    <scope>NUCLEOTIDE SEQUENCE [LARGE SCALE GENOMIC DNA]</scope>
    <source>
        <strain evidence="2 3">NL-1724</strain>
    </source>
</reference>
<dbReference type="EMBL" id="VDMD01000052">
    <property type="protein sequence ID" value="TRM57160.1"/>
    <property type="molecule type" value="Genomic_DNA"/>
</dbReference>
<feature type="compositionally biased region" description="Low complexity" evidence="1">
    <location>
        <begin position="357"/>
        <end position="382"/>
    </location>
</feature>
<name>A0A550BX88_9AGAR</name>
<feature type="compositionally biased region" description="Basic and acidic residues" evidence="1">
    <location>
        <begin position="399"/>
        <end position="419"/>
    </location>
</feature>
<protein>
    <submittedName>
        <fullName evidence="2">Uncharacterized protein</fullName>
    </submittedName>
</protein>
<feature type="region of interest" description="Disordered" evidence="1">
    <location>
        <begin position="311"/>
        <end position="467"/>
    </location>
</feature>
<sequence length="647" mass="70253">MKPRRGAHGTDVAARLKAPKRSRSSSSSVSYASVPYIDSLNPDEYVRHLAKTRDALQRFPQVPRSRSPSPAICEEHGKRKGKATSLFLQGAIQDVLKAAKGNPTHGGWSQLSSLLRTSSSIGKPSYIIKRPRVLAQPPAGGWPKMFKTEEEWEEWSARRESERKIKAWQLTIEQDTAHVAHEEAPCRDKINAVAAEDLDERRIPSVRLSQQGASDAISSIASQRRAPTPSPLGFPVVKRAGRSIAHPKAKSNGHPSRKSGAQQNEQNHPLPFTHEVPLPSENVHAFEPEHAHTPVSEDLRISNFDVSSYLPPSFPTSQIMTSTPKPEEKVRRKPSPIQPIAVMSPPFILHSPPPTSPSVQSQSVAQGPATSSSSSIPGLRSSPTPSRAKRKRTAVPDAPLKRPRTERESFTETDERLYRPDSVAPVQPDDPPEHVQPHPPIPTLTALLSARRTASPSKPSPYRAGKTAAANLMFTPVSRRYSADKDDDTGRAVQGPSTHHEARMRSPSSPLEDPYGPRSAITIASSPSGMLVDSRPSTQTSRPPLAGDEQRPAPETGHAIASFDGMFDPPFTSTAADHVGHAGAPGSSLDEMALAGGSVPGGFMYNSQLEIEDKIGAASRRIDEDVDPLAWLNTFGADEVDEIEDFH</sequence>
<feature type="compositionally biased region" description="Polar residues" evidence="1">
    <location>
        <begin position="315"/>
        <end position="324"/>
    </location>
</feature>
<dbReference type="AlphaFoldDB" id="A0A550BX88"/>
<feature type="compositionally biased region" description="Polar residues" evidence="1">
    <location>
        <begin position="209"/>
        <end position="222"/>
    </location>
</feature>
<feature type="region of interest" description="Disordered" evidence="1">
    <location>
        <begin position="245"/>
        <end position="277"/>
    </location>
</feature>
<evidence type="ECO:0000256" key="1">
    <source>
        <dbReference type="SAM" id="MobiDB-lite"/>
    </source>
</evidence>
<organism evidence="2 3">
    <name type="scientific">Schizophyllum amplum</name>
    <dbReference type="NCBI Taxonomy" id="97359"/>
    <lineage>
        <taxon>Eukaryota</taxon>
        <taxon>Fungi</taxon>
        <taxon>Dikarya</taxon>
        <taxon>Basidiomycota</taxon>
        <taxon>Agaricomycotina</taxon>
        <taxon>Agaricomycetes</taxon>
        <taxon>Agaricomycetidae</taxon>
        <taxon>Agaricales</taxon>
        <taxon>Schizophyllaceae</taxon>
        <taxon>Schizophyllum</taxon>
    </lineage>
</organism>
<feature type="region of interest" description="Disordered" evidence="1">
    <location>
        <begin position="1"/>
        <end position="31"/>
    </location>
</feature>
<proteinExistence type="predicted"/>
<feature type="compositionally biased region" description="Basic residues" evidence="1">
    <location>
        <begin position="245"/>
        <end position="257"/>
    </location>
</feature>
<dbReference type="Proteomes" id="UP000320762">
    <property type="component" value="Unassembled WGS sequence"/>
</dbReference>
<keyword evidence="3" id="KW-1185">Reference proteome</keyword>
<comment type="caution">
    <text evidence="2">The sequence shown here is derived from an EMBL/GenBank/DDBJ whole genome shotgun (WGS) entry which is preliminary data.</text>
</comment>
<gene>
    <name evidence="2" type="ORF">BD626DRAFT_516164</name>
</gene>
<feature type="compositionally biased region" description="Basic and acidic residues" evidence="1">
    <location>
        <begin position="481"/>
        <end position="490"/>
    </location>
</feature>
<evidence type="ECO:0000313" key="3">
    <source>
        <dbReference type="Proteomes" id="UP000320762"/>
    </source>
</evidence>
<feature type="region of interest" description="Disordered" evidence="1">
    <location>
        <begin position="479"/>
        <end position="567"/>
    </location>
</feature>
<feature type="region of interest" description="Disordered" evidence="1">
    <location>
        <begin position="56"/>
        <end position="80"/>
    </location>
</feature>
<dbReference type="OrthoDB" id="3218262at2759"/>
<evidence type="ECO:0000313" key="2">
    <source>
        <dbReference type="EMBL" id="TRM57160.1"/>
    </source>
</evidence>